<proteinExistence type="predicted"/>
<accession>A0A9W6FX58</accession>
<comment type="caution">
    <text evidence="1">The sequence shown here is derived from an EMBL/GenBank/DDBJ whole genome shotgun (WGS) entry which is preliminary data.</text>
</comment>
<gene>
    <name evidence="1" type="ORF">DAMNIGENAA_38760</name>
</gene>
<reference evidence="1" key="1">
    <citation type="submission" date="2022-12" db="EMBL/GenBank/DDBJ databases">
        <title>Reference genome sequencing for broad-spectrum identification of bacterial and archaeal isolates by mass spectrometry.</title>
        <authorList>
            <person name="Sekiguchi Y."/>
            <person name="Tourlousse D.M."/>
        </authorList>
    </citation>
    <scope>NUCLEOTIDE SEQUENCE</scope>
    <source>
        <strain evidence="1">ASRB1</strain>
    </source>
</reference>
<dbReference type="Proteomes" id="UP001144372">
    <property type="component" value="Unassembled WGS sequence"/>
</dbReference>
<keyword evidence="2" id="KW-1185">Reference proteome</keyword>
<protein>
    <submittedName>
        <fullName evidence="1">Uncharacterized protein</fullName>
    </submittedName>
</protein>
<sequence length="48" mass="5687">MPRSAREALGQKNIPRSCRSADWRRLKTLGYWDIVKMTPGCYLFKEKK</sequence>
<dbReference type="AlphaFoldDB" id="A0A9W6FX58"/>
<name>A0A9W6FX58_9BACT</name>
<evidence type="ECO:0000313" key="2">
    <source>
        <dbReference type="Proteomes" id="UP001144372"/>
    </source>
</evidence>
<dbReference type="EMBL" id="BSDR01000001">
    <property type="protein sequence ID" value="GLI36443.1"/>
    <property type="molecule type" value="Genomic_DNA"/>
</dbReference>
<evidence type="ECO:0000313" key="1">
    <source>
        <dbReference type="EMBL" id="GLI36443.1"/>
    </source>
</evidence>
<organism evidence="1 2">
    <name type="scientific">Desulforhabdus amnigena</name>
    <dbReference type="NCBI Taxonomy" id="40218"/>
    <lineage>
        <taxon>Bacteria</taxon>
        <taxon>Pseudomonadati</taxon>
        <taxon>Thermodesulfobacteriota</taxon>
        <taxon>Syntrophobacteria</taxon>
        <taxon>Syntrophobacterales</taxon>
        <taxon>Syntrophobacteraceae</taxon>
        <taxon>Desulforhabdus</taxon>
    </lineage>
</organism>